<feature type="binding site" description="in other chain" evidence="8">
    <location>
        <position position="189"/>
    </location>
    <ligand>
        <name>deamido-NAD(+)</name>
        <dbReference type="ChEBI" id="CHEBI:58437"/>
        <note>ligand shared between two neighboring subunits</note>
    </ligand>
</feature>
<evidence type="ECO:0000256" key="2">
    <source>
        <dbReference type="ARBA" id="ARBA00022598"/>
    </source>
</evidence>
<dbReference type="Pfam" id="PF02540">
    <property type="entry name" value="NAD_synthase"/>
    <property type="match status" value="2"/>
</dbReference>
<feature type="binding site" evidence="8">
    <location>
        <position position="229"/>
    </location>
    <ligand>
        <name>deamido-NAD(+)</name>
        <dbReference type="ChEBI" id="CHEBI:58437"/>
        <note>ligand shared between two neighboring subunits</note>
    </ligand>
</feature>
<evidence type="ECO:0000259" key="11">
    <source>
        <dbReference type="Pfam" id="PF02540"/>
    </source>
</evidence>
<feature type="binding site" description="in other chain" evidence="8">
    <location>
        <position position="222"/>
    </location>
    <ligand>
        <name>deamido-NAD(+)</name>
        <dbReference type="ChEBI" id="CHEBI:58437"/>
        <note>ligand shared between two neighboring subunits</note>
    </ligand>
</feature>
<comment type="similarity">
    <text evidence="1 8 9">Belongs to the NAD synthetase family.</text>
</comment>
<proteinExistence type="inferred from homology"/>
<dbReference type="InterPro" id="IPR022310">
    <property type="entry name" value="NAD/GMP_synthase"/>
</dbReference>
<feature type="binding site" evidence="8">
    <location>
        <position position="260"/>
    </location>
    <ligand>
        <name>ATP</name>
        <dbReference type="ChEBI" id="CHEBI:30616"/>
    </ligand>
</feature>
<dbReference type="Gene3D" id="3.40.50.620">
    <property type="entry name" value="HUPs"/>
    <property type="match status" value="1"/>
</dbReference>
<keyword evidence="3 8" id="KW-0479">Metal-binding</keyword>
<comment type="catalytic activity">
    <reaction evidence="8 10">
        <text>deamido-NAD(+) + NH4(+) + ATP = AMP + diphosphate + NAD(+) + H(+)</text>
        <dbReference type="Rhea" id="RHEA:21188"/>
        <dbReference type="ChEBI" id="CHEBI:15378"/>
        <dbReference type="ChEBI" id="CHEBI:28938"/>
        <dbReference type="ChEBI" id="CHEBI:30616"/>
        <dbReference type="ChEBI" id="CHEBI:33019"/>
        <dbReference type="ChEBI" id="CHEBI:57540"/>
        <dbReference type="ChEBI" id="CHEBI:58437"/>
        <dbReference type="ChEBI" id="CHEBI:456215"/>
        <dbReference type="EC" id="6.3.1.5"/>
    </reaction>
</comment>
<keyword evidence="13" id="KW-1185">Reference proteome</keyword>
<evidence type="ECO:0000313" key="12">
    <source>
        <dbReference type="EMBL" id="MDA5399549.1"/>
    </source>
</evidence>
<evidence type="ECO:0000313" key="13">
    <source>
        <dbReference type="Proteomes" id="UP001151234"/>
    </source>
</evidence>
<dbReference type="EC" id="6.3.1.5" evidence="8 10"/>
<keyword evidence="5 8" id="KW-0067">ATP-binding</keyword>
<evidence type="ECO:0000256" key="6">
    <source>
        <dbReference type="ARBA" id="ARBA00022842"/>
    </source>
</evidence>
<organism evidence="12 13">
    <name type="scientific">Hoeflea prorocentri</name>
    <dbReference type="NCBI Taxonomy" id="1922333"/>
    <lineage>
        <taxon>Bacteria</taxon>
        <taxon>Pseudomonadati</taxon>
        <taxon>Pseudomonadota</taxon>
        <taxon>Alphaproteobacteria</taxon>
        <taxon>Hyphomicrobiales</taxon>
        <taxon>Rhizobiaceae</taxon>
        <taxon>Hoeflea</taxon>
    </lineage>
</organism>
<comment type="function">
    <text evidence="8">Catalyzes the ATP-dependent amidation of deamido-NAD to form NAD. Uses ammonia as a nitrogen source.</text>
</comment>
<evidence type="ECO:0000256" key="3">
    <source>
        <dbReference type="ARBA" id="ARBA00022723"/>
    </source>
</evidence>
<comment type="caution">
    <text evidence="12">The sequence shown here is derived from an EMBL/GenBank/DDBJ whole genome shotgun (WGS) entry which is preliminary data.</text>
</comment>
<sequence>METLKVESGEQCAGAELSAASLELDAAAETDRIAEAIREQVLRRLRRRGAVVGLSGGIDSSVTAALCVRALGSKKVVAILMPEKDSDDESLTLGRLVAEELGIESVVEDIEPSLTAAGCYRRRDEFIRRLVPEFGPGWGCKIVLANALESKGINLSSLVVQSPDGEQQKLRMPLDVYQGVVAAANMKQRTRKQLEYYHADRLNYAVAGTPNLLELDQGFFVKNGDGAADFKPIAHLYKSQVYQLAEYLAIPETIRERPPTTDTWSLPQSQEEFYFALPYAKMDLCLFGLNNGVAKEEVAAAVGLSADQVEQVWRDIAAKRRVADYLHKPPLMVQTMPGSEQ</sequence>
<dbReference type="InterPro" id="IPR022926">
    <property type="entry name" value="NH(3)-dep_NAD(+)_synth"/>
</dbReference>
<feature type="binding site" evidence="8">
    <location>
        <position position="238"/>
    </location>
    <ligand>
        <name>ATP</name>
        <dbReference type="ChEBI" id="CHEBI:30616"/>
    </ligand>
</feature>
<evidence type="ECO:0000256" key="1">
    <source>
        <dbReference type="ARBA" id="ARBA00005859"/>
    </source>
</evidence>
<evidence type="ECO:0000256" key="10">
    <source>
        <dbReference type="RuleBase" id="RU003812"/>
    </source>
</evidence>
<dbReference type="GO" id="GO:0008795">
    <property type="term" value="F:NAD+ synthase activity"/>
    <property type="evidence" value="ECO:0007669"/>
    <property type="project" value="UniProtKB-UniRule"/>
</dbReference>
<keyword evidence="7 8" id="KW-0520">NAD</keyword>
<dbReference type="InterPro" id="IPR014729">
    <property type="entry name" value="Rossmann-like_a/b/a_fold"/>
</dbReference>
<dbReference type="GO" id="GO:0005737">
    <property type="term" value="C:cytoplasm"/>
    <property type="evidence" value="ECO:0007669"/>
    <property type="project" value="InterPro"/>
</dbReference>
<feature type="binding site" evidence="8">
    <location>
        <position position="209"/>
    </location>
    <ligand>
        <name>ATP</name>
        <dbReference type="ChEBI" id="CHEBI:30616"/>
    </ligand>
</feature>
<feature type="binding site" evidence="8">
    <location>
        <position position="214"/>
    </location>
    <ligand>
        <name>Mg(2+)</name>
        <dbReference type="ChEBI" id="CHEBI:18420"/>
    </ligand>
</feature>
<feature type="domain" description="NAD/GMP synthase" evidence="11">
    <location>
        <begin position="32"/>
        <end position="116"/>
    </location>
</feature>
<dbReference type="PANTHER" id="PTHR23090">
    <property type="entry name" value="NH 3 /GLUTAMINE-DEPENDENT NAD + SYNTHETASE"/>
    <property type="match status" value="1"/>
</dbReference>
<keyword evidence="2 8" id="KW-0436">Ligase</keyword>
<gene>
    <name evidence="8 12" type="primary">nadE</name>
    <name evidence="12" type="ORF">OQ273_13275</name>
</gene>
<accession>A0A9X3ZHV4</accession>
<protein>
    <recommendedName>
        <fullName evidence="8 10">NH(3)-dependent NAD(+) synthetase</fullName>
        <ecNumber evidence="8 10">6.3.1.5</ecNumber>
    </recommendedName>
</protein>
<dbReference type="GO" id="GO:0005524">
    <property type="term" value="F:ATP binding"/>
    <property type="evidence" value="ECO:0007669"/>
    <property type="project" value="UniProtKB-UniRule"/>
</dbReference>
<dbReference type="NCBIfam" id="TIGR00552">
    <property type="entry name" value="nadE"/>
    <property type="match status" value="1"/>
</dbReference>
<evidence type="ECO:0000256" key="4">
    <source>
        <dbReference type="ARBA" id="ARBA00022741"/>
    </source>
</evidence>
<dbReference type="PANTHER" id="PTHR23090:SF9">
    <property type="entry name" value="GLUTAMINE-DEPENDENT NAD(+) SYNTHETASE"/>
    <property type="match status" value="1"/>
</dbReference>
<dbReference type="Proteomes" id="UP001151234">
    <property type="component" value="Unassembled WGS sequence"/>
</dbReference>
<evidence type="ECO:0000256" key="7">
    <source>
        <dbReference type="ARBA" id="ARBA00023027"/>
    </source>
</evidence>
<comment type="caution">
    <text evidence="8">Lacks conserved residue(s) required for the propagation of feature annotation.</text>
</comment>
<dbReference type="HAMAP" id="MF_00193">
    <property type="entry name" value="NadE_ammonia_dep"/>
    <property type="match status" value="1"/>
</dbReference>
<dbReference type="NCBIfam" id="NF002048">
    <property type="entry name" value="PRK00876.1"/>
    <property type="match status" value="1"/>
</dbReference>
<evidence type="ECO:0000256" key="8">
    <source>
        <dbReference type="HAMAP-Rule" id="MF_00193"/>
    </source>
</evidence>
<dbReference type="GO" id="GO:0009435">
    <property type="term" value="P:NAD+ biosynthetic process"/>
    <property type="evidence" value="ECO:0007669"/>
    <property type="project" value="UniProtKB-UniRule"/>
</dbReference>
<dbReference type="AlphaFoldDB" id="A0A9X3ZHV4"/>
<dbReference type="GO" id="GO:0004359">
    <property type="term" value="F:glutaminase activity"/>
    <property type="evidence" value="ECO:0007669"/>
    <property type="project" value="InterPro"/>
</dbReference>
<feature type="binding site" evidence="8">
    <location>
        <position position="59"/>
    </location>
    <ligand>
        <name>Mg(2+)</name>
        <dbReference type="ChEBI" id="CHEBI:18420"/>
    </ligand>
</feature>
<dbReference type="SUPFAM" id="SSF52402">
    <property type="entry name" value="Adenine nucleotide alpha hydrolases-like"/>
    <property type="match status" value="1"/>
</dbReference>
<dbReference type="GO" id="GO:0046872">
    <property type="term" value="F:metal ion binding"/>
    <property type="evidence" value="ECO:0007669"/>
    <property type="project" value="UniProtKB-KW"/>
</dbReference>
<dbReference type="InterPro" id="IPR003694">
    <property type="entry name" value="NAD_synthase"/>
</dbReference>
<dbReference type="EMBL" id="JAPJZI010000001">
    <property type="protein sequence ID" value="MDA5399549.1"/>
    <property type="molecule type" value="Genomic_DNA"/>
</dbReference>
<evidence type="ECO:0000256" key="5">
    <source>
        <dbReference type="ARBA" id="ARBA00022840"/>
    </source>
</evidence>
<dbReference type="CDD" id="cd00553">
    <property type="entry name" value="NAD_synthase"/>
    <property type="match status" value="1"/>
</dbReference>
<feature type="binding site" evidence="8">
    <location>
        <begin position="53"/>
        <end position="60"/>
    </location>
    <ligand>
        <name>ATP</name>
        <dbReference type="ChEBI" id="CHEBI:30616"/>
    </ligand>
</feature>
<dbReference type="GO" id="GO:0003952">
    <property type="term" value="F:NAD+ synthase (glutamine-hydrolyzing) activity"/>
    <property type="evidence" value="ECO:0007669"/>
    <property type="project" value="InterPro"/>
</dbReference>
<evidence type="ECO:0000256" key="9">
    <source>
        <dbReference type="RuleBase" id="RU003811"/>
    </source>
</evidence>
<feature type="domain" description="NAD/GMP synthase" evidence="11">
    <location>
        <begin position="180"/>
        <end position="314"/>
    </location>
</feature>
<keyword evidence="4 8" id="KW-0547">Nucleotide-binding</keyword>
<reference evidence="12" key="1">
    <citation type="submission" date="2022-11" db="EMBL/GenBank/DDBJ databases">
        <title>Draft genome sequence of Hoeflea poritis E7-10 and Hoeflea prorocentri PM5-8, separated from scleractinian coral Porites lutea and marine dinoflagellate.</title>
        <authorList>
            <person name="Zhang G."/>
            <person name="Wei Q."/>
            <person name="Cai L."/>
        </authorList>
    </citation>
    <scope>NUCLEOTIDE SEQUENCE</scope>
    <source>
        <strain evidence="12">PM5-8</strain>
    </source>
</reference>
<comment type="pathway">
    <text evidence="8">Cofactor biosynthesis; NAD(+) biosynthesis; NAD(+) from deamido-NAD(+) (ammonia route): step 1/1.</text>
</comment>
<dbReference type="RefSeq" id="WP_267990978.1">
    <property type="nucleotide sequence ID" value="NZ_JAPJZI010000001.1"/>
</dbReference>
<name>A0A9X3ZHV4_9HYPH</name>
<keyword evidence="6 8" id="KW-0460">Magnesium</keyword>
<comment type="subunit">
    <text evidence="8">Homodimer.</text>
</comment>